<gene>
    <name evidence="1" type="ORF">GCM10008938_08600</name>
</gene>
<proteinExistence type="predicted"/>
<reference evidence="2" key="1">
    <citation type="journal article" date="2019" name="Int. J. Syst. Evol. Microbiol.">
        <title>The Global Catalogue of Microorganisms (GCM) 10K type strain sequencing project: providing services to taxonomists for standard genome sequencing and annotation.</title>
        <authorList>
            <consortium name="The Broad Institute Genomics Platform"/>
            <consortium name="The Broad Institute Genome Sequencing Center for Infectious Disease"/>
            <person name="Wu L."/>
            <person name="Ma J."/>
        </authorList>
    </citation>
    <scope>NUCLEOTIDE SEQUENCE [LARGE SCALE GENOMIC DNA]</scope>
    <source>
        <strain evidence="2">JCM 14370</strain>
    </source>
</reference>
<dbReference type="Proteomes" id="UP000632222">
    <property type="component" value="Unassembled WGS sequence"/>
</dbReference>
<dbReference type="RefSeq" id="WP_189000384.1">
    <property type="nucleotide sequence ID" value="NZ_BMOD01000002.1"/>
</dbReference>
<comment type="caution">
    <text evidence="1">The sequence shown here is derived from an EMBL/GenBank/DDBJ whole genome shotgun (WGS) entry which is preliminary data.</text>
</comment>
<dbReference type="EMBL" id="BMOD01000002">
    <property type="protein sequence ID" value="GGJ24742.1"/>
    <property type="molecule type" value="Genomic_DNA"/>
</dbReference>
<evidence type="ECO:0000313" key="1">
    <source>
        <dbReference type="EMBL" id="GGJ24742.1"/>
    </source>
</evidence>
<accession>A0ABQ2CWR7</accession>
<organism evidence="1 2">
    <name type="scientific">Deinococcus roseus</name>
    <dbReference type="NCBI Taxonomy" id="392414"/>
    <lineage>
        <taxon>Bacteria</taxon>
        <taxon>Thermotogati</taxon>
        <taxon>Deinococcota</taxon>
        <taxon>Deinococci</taxon>
        <taxon>Deinococcales</taxon>
        <taxon>Deinococcaceae</taxon>
        <taxon>Deinococcus</taxon>
    </lineage>
</organism>
<evidence type="ECO:0000313" key="2">
    <source>
        <dbReference type="Proteomes" id="UP000632222"/>
    </source>
</evidence>
<sequence length="189" mass="21756">MPKAYLVMDRDYMYTDEIYAPWFEDNICTEPMQVFDTHEEAEQHARTLALPRFRGLRLQDYALGSTELLTSLPLQAFYQKLAEALGDASIFQDSKKNPKTAWMDIEIPAHLSDERLHQVMDVLDRIRFYDVVESTTEDEAALEQAKTLINAGVVDPEEKNFRAYRVPEDEIAQAVQLFGLEFEPFDGGL</sequence>
<keyword evidence="2" id="KW-1185">Reference proteome</keyword>
<name>A0ABQ2CWR7_9DEIO</name>
<protein>
    <submittedName>
        <fullName evidence="1">Uncharacterized protein</fullName>
    </submittedName>
</protein>